<dbReference type="AlphaFoldDB" id="A0A3N7FGT3"/>
<dbReference type="PANTHER" id="PTHR33156">
    <property type="entry name" value="OS02G0230000 PROTEIN"/>
    <property type="match status" value="1"/>
</dbReference>
<dbReference type="InterPro" id="IPR043459">
    <property type="entry name" value="NFD6/NOXY2-like"/>
</dbReference>
<name>A0A3N7FGT3_POPTR</name>
<evidence type="ECO:0000313" key="1">
    <source>
        <dbReference type="EMBL" id="RQO93935.1"/>
    </source>
</evidence>
<sequence length="81" mass="9043">MASAQKAGSKPAFLRFASPNKARSNFFLVGFEFGRSPVEMSCCVETMLPYRTVTSSALRNSMLSVSRRTYGWTPEGQCRPR</sequence>
<protein>
    <submittedName>
        <fullName evidence="1">Uncharacterized protein</fullName>
    </submittedName>
</protein>
<dbReference type="EMBL" id="KZ623495">
    <property type="protein sequence ID" value="RQO93935.1"/>
    <property type="molecule type" value="Genomic_DNA"/>
</dbReference>
<accession>A0A3N7FGT3</accession>
<gene>
    <name evidence="1" type="ORF">POPTR_T139700</name>
</gene>
<organism evidence="1">
    <name type="scientific">Populus trichocarpa</name>
    <name type="common">Western balsam poplar</name>
    <name type="synonym">Populus balsamifera subsp. trichocarpa</name>
    <dbReference type="NCBI Taxonomy" id="3694"/>
    <lineage>
        <taxon>Eukaryota</taxon>
        <taxon>Viridiplantae</taxon>
        <taxon>Streptophyta</taxon>
        <taxon>Embryophyta</taxon>
        <taxon>Tracheophyta</taxon>
        <taxon>Spermatophyta</taxon>
        <taxon>Magnoliopsida</taxon>
        <taxon>eudicotyledons</taxon>
        <taxon>Gunneridae</taxon>
        <taxon>Pentapetalae</taxon>
        <taxon>rosids</taxon>
        <taxon>fabids</taxon>
        <taxon>Malpighiales</taxon>
        <taxon>Salicaceae</taxon>
        <taxon>Saliceae</taxon>
        <taxon>Populus</taxon>
    </lineage>
</organism>
<dbReference type="InParanoid" id="A0A3N7FGT3"/>
<proteinExistence type="predicted"/>
<reference evidence="1" key="1">
    <citation type="journal article" date="2006" name="Science">
        <title>The genome of black cottonwood, Populus trichocarpa (Torr. &amp; Gray).</title>
        <authorList>
            <person name="Tuskan G.A."/>
            <person name="Difazio S."/>
            <person name="Jansson S."/>
            <person name="Bohlmann J."/>
            <person name="Grigoriev I."/>
            <person name="Hellsten U."/>
            <person name="Putnam N."/>
            <person name="Ralph S."/>
            <person name="Rombauts S."/>
            <person name="Salamov A."/>
            <person name="Schein J."/>
            <person name="Sterck L."/>
            <person name="Aerts A."/>
            <person name="Bhalerao R.R."/>
            <person name="Bhalerao R.P."/>
            <person name="Blaudez D."/>
            <person name="Boerjan W."/>
            <person name="Brun A."/>
            <person name="Brunner A."/>
            <person name="Busov V."/>
            <person name="Campbell M."/>
            <person name="Carlson J."/>
            <person name="Chalot M."/>
            <person name="Chapman J."/>
            <person name="Chen G.L."/>
            <person name="Cooper D."/>
            <person name="Coutinho P.M."/>
            <person name="Couturier J."/>
            <person name="Covert S."/>
            <person name="Cronk Q."/>
            <person name="Cunningham R."/>
            <person name="Davis J."/>
            <person name="Degroeve S."/>
            <person name="Dejardin A."/>
            <person name="Depamphilis C."/>
            <person name="Detter J."/>
            <person name="Dirks B."/>
            <person name="Dubchak I."/>
            <person name="Duplessis S."/>
            <person name="Ehlting J."/>
            <person name="Ellis B."/>
            <person name="Gendler K."/>
            <person name="Goodstein D."/>
            <person name="Gribskov M."/>
            <person name="Grimwood J."/>
            <person name="Groover A."/>
            <person name="Gunter L."/>
            <person name="Hamberger B."/>
            <person name="Heinze B."/>
            <person name="Helariutta Y."/>
            <person name="Henrissat B."/>
            <person name="Holligan D."/>
            <person name="Holt R."/>
            <person name="Huang W."/>
            <person name="Islam-Faridi N."/>
            <person name="Jones S."/>
            <person name="Jones-Rhoades M."/>
            <person name="Jorgensen R."/>
            <person name="Joshi C."/>
            <person name="Kangasjarvi J."/>
            <person name="Karlsson J."/>
            <person name="Kelleher C."/>
            <person name="Kirkpatrick R."/>
            <person name="Kirst M."/>
            <person name="Kohler A."/>
            <person name="Kalluri U."/>
            <person name="Larimer F."/>
            <person name="Leebens-Mack J."/>
            <person name="Leple J.C."/>
            <person name="Locascio P."/>
            <person name="Lou Y."/>
            <person name="Lucas S."/>
            <person name="Martin F."/>
            <person name="Montanini B."/>
            <person name="Napoli C."/>
            <person name="Nelson D.R."/>
            <person name="Nelson C."/>
            <person name="Nieminen K."/>
            <person name="Nilsson O."/>
            <person name="Pereda V."/>
            <person name="Peter G."/>
            <person name="Philippe R."/>
            <person name="Pilate G."/>
            <person name="Poliakov A."/>
            <person name="Razumovskaya J."/>
            <person name="Richardson P."/>
            <person name="Rinaldi C."/>
            <person name="Ritland K."/>
            <person name="Rouze P."/>
            <person name="Ryaboy D."/>
            <person name="Schmutz J."/>
            <person name="Schrader J."/>
            <person name="Segerman B."/>
            <person name="Shin H."/>
            <person name="Siddiqui A."/>
            <person name="Sterky F."/>
            <person name="Terry A."/>
            <person name="Tsai C.J."/>
            <person name="Uberbacher E."/>
            <person name="Unneberg P."/>
            <person name="Vahala J."/>
            <person name="Wall K."/>
            <person name="Wessler S."/>
            <person name="Yang G."/>
            <person name="Yin T."/>
            <person name="Douglas C."/>
            <person name="Marra M."/>
            <person name="Sandberg G."/>
            <person name="Van de Peer Y."/>
            <person name="Rokhsar D."/>
        </authorList>
    </citation>
    <scope>NUCLEOTIDE SEQUENCE [LARGE SCALE GENOMIC DNA]</scope>
    <source>
        <strain evidence="1">Nisqually-1</strain>
    </source>
</reference>
<dbReference type="PANTHER" id="PTHR33156:SF59">
    <property type="entry name" value="PROTEIN NUCLEAR FUSION DEFECTIVE 6, CHLOROPLASTIC_MITOCHONDRIAL-LIKE"/>
    <property type="match status" value="1"/>
</dbReference>
<reference evidence="1" key="2">
    <citation type="submission" date="2017-07" db="EMBL/GenBank/DDBJ databases">
        <title>WGS assembly of Populus trichocarpa.</title>
        <authorList>
            <person name="Tuskan G."/>
            <person name="Difazio S."/>
            <person name="Jansson S."/>
            <person name="Bohlmann J."/>
            <person name="Grigoriev I."/>
            <person name="Hellsten U."/>
            <person name="Putnam N."/>
            <person name="Ralph S."/>
            <person name="Rombauts S."/>
            <person name="Salamov A."/>
            <person name="Schein J."/>
            <person name="Sterck L."/>
            <person name="Aerts A."/>
            <person name="Bhalerao R."/>
            <person name="Bhalerao R."/>
            <person name="Blaudez D."/>
            <person name="Boerjan W."/>
            <person name="Brun A."/>
            <person name="Brunner A."/>
            <person name="Busov V."/>
            <person name="Campbell M."/>
            <person name="Carlson J."/>
            <person name="Chalot M."/>
            <person name="Chapman J."/>
            <person name="Chen G."/>
            <person name="Cooper D."/>
            <person name="Coutinho P."/>
            <person name="Couturier J."/>
            <person name="Covert S."/>
            <person name="Cronk Q."/>
            <person name="Cunningham R."/>
            <person name="Davis J."/>
            <person name="Degroeve S."/>
            <person name="Dejardin A."/>
            <person name="Depamphilis C."/>
            <person name="Detter J."/>
            <person name="Dirks B."/>
            <person name="Dubchak I."/>
            <person name="Duplessis S."/>
            <person name="Ehlting J."/>
            <person name="Ellis B."/>
            <person name="Gendler K."/>
            <person name="Goodstein D."/>
            <person name="Gribskov M."/>
            <person name="Grimwood J."/>
            <person name="Groover A."/>
            <person name="Gunter L."/>
            <person name="Hamberger B."/>
            <person name="Heinze B."/>
            <person name="Helariutta Y."/>
            <person name="Henrissat B."/>
            <person name="Holligan D."/>
            <person name="Holt R."/>
            <person name="Huang W."/>
            <person name="Islam-Faridi N."/>
            <person name="Jones S."/>
            <person name="Jones-Rhoades M."/>
            <person name="Jorgensen R."/>
            <person name="Joshi C."/>
            <person name="Kangasjarvi J."/>
            <person name="Karlsson J."/>
            <person name="Kelleher C."/>
            <person name="Kirkpatrick R."/>
            <person name="Kirst M."/>
            <person name="Kohler A."/>
            <person name="Kalluri U."/>
            <person name="Larimer F."/>
            <person name="Leebens-Mack J."/>
            <person name="Leple J."/>
            <person name="Locascio P."/>
            <person name="Lou Y."/>
            <person name="Lucas S."/>
            <person name="Martin F."/>
            <person name="Montanini B."/>
            <person name="Napoli C."/>
            <person name="Nelson D."/>
            <person name="Nelson C."/>
            <person name="Nieminen K."/>
            <person name="Nilsson O."/>
            <person name="Pereda V."/>
            <person name="Peter G."/>
            <person name="Philippe R."/>
            <person name="Pilate G."/>
            <person name="Poliakov A."/>
            <person name="Razumovskaya J."/>
            <person name="Richardson P."/>
            <person name="Rinaldi C."/>
            <person name="Ritland K."/>
            <person name="Rouze P."/>
            <person name="Ryaboy D."/>
            <person name="Schmutz J."/>
            <person name="Schrader J."/>
            <person name="Segerman B."/>
            <person name="Shin H."/>
            <person name="Siddiqui A."/>
            <person name="Sterky F."/>
            <person name="Terry A."/>
            <person name="Tsai C."/>
            <person name="Uberbacher E."/>
            <person name="Unneberg P."/>
            <person name="Vahala J."/>
            <person name="Wall K."/>
            <person name="Wessler S."/>
            <person name="Yang G."/>
            <person name="Yin T."/>
            <person name="Douglas C."/>
            <person name="Marra M."/>
            <person name="Sandberg G."/>
            <person name="Van De Peer Y."/>
            <person name="Rokhsar D."/>
        </authorList>
    </citation>
    <scope>NUCLEOTIDE SEQUENCE</scope>
    <source>
        <strain evidence="1">Nisqually-1</strain>
    </source>
</reference>